<feature type="repeat" description="Pumilio" evidence="2">
    <location>
        <begin position="173"/>
        <end position="210"/>
    </location>
</feature>
<dbReference type="PANTHER" id="PTHR12537">
    <property type="entry name" value="RNA BINDING PROTEIN PUMILIO-RELATED"/>
    <property type="match status" value="1"/>
</dbReference>
<dbReference type="OrthoDB" id="668540at2759"/>
<name>A0A812HS90_9DINO</name>
<reference evidence="4" key="1">
    <citation type="submission" date="2021-02" db="EMBL/GenBank/DDBJ databases">
        <authorList>
            <person name="Dougan E. K."/>
            <person name="Rhodes N."/>
            <person name="Thang M."/>
            <person name="Chan C."/>
        </authorList>
    </citation>
    <scope>NUCLEOTIDE SEQUENCE</scope>
</reference>
<dbReference type="InterPro" id="IPR016024">
    <property type="entry name" value="ARM-type_fold"/>
</dbReference>
<feature type="repeat" description="Pumilio" evidence="2">
    <location>
        <begin position="134"/>
        <end position="172"/>
    </location>
</feature>
<comment type="caution">
    <text evidence="4">The sequence shown here is derived from an EMBL/GenBank/DDBJ whole genome shotgun (WGS) entry which is preliminary data.</text>
</comment>
<keyword evidence="5" id="KW-1185">Reference proteome</keyword>
<dbReference type="SUPFAM" id="SSF48371">
    <property type="entry name" value="ARM repeat"/>
    <property type="match status" value="1"/>
</dbReference>
<sequence>MKVLLGRLEQGAATPWSSFLPDHLRPKGVTAKVFEQAVPNDAKSKSSQECKAPKSEYTPLGLRVVGKVWEYSQDPIGCREVQYAIETADEKTVAQIATELRDHVWDATCCPHANHVLQKCIAALSPEDLQFVIDVLMKDRFAVQAARHKYGCRIVQRLIEHCSGEQVEGLLCAILAELPLVACHAYGNYVMQHILQHSPLQAEVCQRLEEHLNALSSDQYGAAVVSCAMTSAERSSRHSLARAILKEPTVLVRLACSRHGHAAAREVVEVLDDPDRIAALRILGTNQTRLLRSRYGRIVAGMS</sequence>
<dbReference type="InterPro" id="IPR011989">
    <property type="entry name" value="ARM-like"/>
</dbReference>
<accession>A0A812HS90</accession>
<dbReference type="EMBL" id="CAJNDS010000108">
    <property type="protein sequence ID" value="CAE6959347.1"/>
    <property type="molecule type" value="Genomic_DNA"/>
</dbReference>
<dbReference type="AlphaFoldDB" id="A0A812HS90"/>
<dbReference type="Pfam" id="PF00806">
    <property type="entry name" value="PUF"/>
    <property type="match status" value="4"/>
</dbReference>
<dbReference type="GO" id="GO:0010608">
    <property type="term" value="P:post-transcriptional regulation of gene expression"/>
    <property type="evidence" value="ECO:0007669"/>
    <property type="project" value="TreeGrafter"/>
</dbReference>
<evidence type="ECO:0000313" key="4">
    <source>
        <dbReference type="EMBL" id="CAE6959347.1"/>
    </source>
</evidence>
<evidence type="ECO:0000313" key="5">
    <source>
        <dbReference type="Proteomes" id="UP000604046"/>
    </source>
</evidence>
<dbReference type="PROSITE" id="PS50302">
    <property type="entry name" value="PUM"/>
    <property type="match status" value="2"/>
</dbReference>
<evidence type="ECO:0000256" key="1">
    <source>
        <dbReference type="ARBA" id="ARBA00022737"/>
    </source>
</evidence>
<dbReference type="InterPro" id="IPR033133">
    <property type="entry name" value="PUM-HD"/>
</dbReference>
<dbReference type="InterPro" id="IPR001313">
    <property type="entry name" value="Pumilio_RNA-bd_rpt"/>
</dbReference>
<gene>
    <name evidence="4" type="primary">PUM2</name>
    <name evidence="4" type="ORF">SNAT2548_LOCUS1893</name>
</gene>
<dbReference type="SMART" id="SM00025">
    <property type="entry name" value="Pumilio"/>
    <property type="match status" value="5"/>
</dbReference>
<dbReference type="PROSITE" id="PS50303">
    <property type="entry name" value="PUM_HD"/>
    <property type="match status" value="1"/>
</dbReference>
<organism evidence="4 5">
    <name type="scientific">Symbiodinium natans</name>
    <dbReference type="NCBI Taxonomy" id="878477"/>
    <lineage>
        <taxon>Eukaryota</taxon>
        <taxon>Sar</taxon>
        <taxon>Alveolata</taxon>
        <taxon>Dinophyceae</taxon>
        <taxon>Suessiales</taxon>
        <taxon>Symbiodiniaceae</taxon>
        <taxon>Symbiodinium</taxon>
    </lineage>
</organism>
<evidence type="ECO:0000259" key="3">
    <source>
        <dbReference type="PROSITE" id="PS50303"/>
    </source>
</evidence>
<dbReference type="GO" id="GO:0005737">
    <property type="term" value="C:cytoplasm"/>
    <property type="evidence" value="ECO:0007669"/>
    <property type="project" value="TreeGrafter"/>
</dbReference>
<keyword evidence="1" id="KW-0677">Repeat</keyword>
<protein>
    <submittedName>
        <fullName evidence="4">PUM2 protein</fullName>
    </submittedName>
</protein>
<dbReference type="Gene3D" id="1.25.10.10">
    <property type="entry name" value="Leucine-rich Repeat Variant"/>
    <property type="match status" value="1"/>
</dbReference>
<feature type="domain" description="PUM-HD" evidence="3">
    <location>
        <begin position="1"/>
        <end position="303"/>
    </location>
</feature>
<dbReference type="GO" id="GO:0003729">
    <property type="term" value="F:mRNA binding"/>
    <property type="evidence" value="ECO:0007669"/>
    <property type="project" value="TreeGrafter"/>
</dbReference>
<dbReference type="Proteomes" id="UP000604046">
    <property type="component" value="Unassembled WGS sequence"/>
</dbReference>
<dbReference type="PANTHER" id="PTHR12537:SF12">
    <property type="entry name" value="MATERNAL PROTEIN PUMILIO"/>
    <property type="match status" value="1"/>
</dbReference>
<evidence type="ECO:0000256" key="2">
    <source>
        <dbReference type="PROSITE-ProRule" id="PRU00317"/>
    </source>
</evidence>
<proteinExistence type="predicted"/>